<comment type="similarity">
    <text evidence="1 2">Belongs to the CutC family.</text>
</comment>
<dbReference type="GO" id="GO:0005737">
    <property type="term" value="C:cytoplasm"/>
    <property type="evidence" value="ECO:0007669"/>
    <property type="project" value="UniProtKB-SubCell"/>
</dbReference>
<organism evidence="3 5">
    <name type="scientific">Kurthia zopfii</name>
    <dbReference type="NCBI Taxonomy" id="1650"/>
    <lineage>
        <taxon>Bacteria</taxon>
        <taxon>Bacillati</taxon>
        <taxon>Bacillota</taxon>
        <taxon>Bacilli</taxon>
        <taxon>Bacillales</taxon>
        <taxon>Caryophanaceae</taxon>
        <taxon>Kurthia</taxon>
    </lineage>
</organism>
<dbReference type="PANTHER" id="PTHR12598:SF0">
    <property type="entry name" value="COPPER HOMEOSTASIS PROTEIN CUTC HOMOLOG"/>
    <property type="match status" value="1"/>
</dbReference>
<comment type="caution">
    <text evidence="2">Once thought to be involved in copper homeostasis, experiments in E.coli have shown this is not the case.</text>
</comment>
<dbReference type="GO" id="GO:0005507">
    <property type="term" value="F:copper ion binding"/>
    <property type="evidence" value="ECO:0007669"/>
    <property type="project" value="TreeGrafter"/>
</dbReference>
<keyword evidence="6" id="KW-1185">Reference proteome</keyword>
<evidence type="ECO:0000313" key="4">
    <source>
        <dbReference type="EMBL" id="TDR34983.1"/>
    </source>
</evidence>
<evidence type="ECO:0000313" key="6">
    <source>
        <dbReference type="Proteomes" id="UP000294641"/>
    </source>
</evidence>
<keyword evidence="2" id="KW-0963">Cytoplasm</keyword>
<dbReference type="Gene3D" id="3.20.20.380">
    <property type="entry name" value="Copper homeostasis (CutC) domain"/>
    <property type="match status" value="1"/>
</dbReference>
<accession>A0A8B4QA92</accession>
<evidence type="ECO:0000313" key="5">
    <source>
        <dbReference type="Proteomes" id="UP000254330"/>
    </source>
</evidence>
<dbReference type="InterPro" id="IPR036822">
    <property type="entry name" value="CutC-like_dom_sf"/>
</dbReference>
<reference evidence="3 5" key="1">
    <citation type="submission" date="2018-06" db="EMBL/GenBank/DDBJ databases">
        <authorList>
            <consortium name="Pathogen Informatics"/>
            <person name="Doyle S."/>
        </authorList>
    </citation>
    <scope>NUCLEOTIDE SEQUENCE [LARGE SCALE GENOMIC DNA]</scope>
    <source>
        <strain evidence="3 5">NCTC10597</strain>
    </source>
</reference>
<dbReference type="EMBL" id="UGNP01000001">
    <property type="protein sequence ID" value="STX09627.1"/>
    <property type="molecule type" value="Genomic_DNA"/>
</dbReference>
<name>A0A8B4QA92_9BACL</name>
<dbReference type="Proteomes" id="UP000294641">
    <property type="component" value="Unassembled WGS sequence"/>
</dbReference>
<proteinExistence type="inferred from homology"/>
<dbReference type="RefSeq" id="WP_166636131.1">
    <property type="nucleotide sequence ID" value="NZ_BJUE01000033.1"/>
</dbReference>
<dbReference type="InterPro" id="IPR005627">
    <property type="entry name" value="CutC-like"/>
</dbReference>
<gene>
    <name evidence="2 3" type="primary">cutC</name>
    <name evidence="4" type="ORF">DFR61_13318</name>
    <name evidence="3" type="ORF">NCTC10597_01315</name>
</gene>
<dbReference type="Proteomes" id="UP000254330">
    <property type="component" value="Unassembled WGS sequence"/>
</dbReference>
<dbReference type="PANTHER" id="PTHR12598">
    <property type="entry name" value="COPPER HOMEOSTASIS PROTEIN CUTC"/>
    <property type="match status" value="1"/>
</dbReference>
<evidence type="ECO:0000256" key="2">
    <source>
        <dbReference type="HAMAP-Rule" id="MF_00795"/>
    </source>
</evidence>
<protein>
    <recommendedName>
        <fullName evidence="2">PF03932 family protein CutC</fullName>
    </recommendedName>
</protein>
<comment type="subcellular location">
    <subcellularLocation>
        <location evidence="2">Cytoplasm</location>
    </subcellularLocation>
</comment>
<evidence type="ECO:0000313" key="3">
    <source>
        <dbReference type="EMBL" id="STX09627.1"/>
    </source>
</evidence>
<dbReference type="Pfam" id="PF03932">
    <property type="entry name" value="CutC"/>
    <property type="match status" value="1"/>
</dbReference>
<sequence>MLEVIVTTVEDAIIAEAGGADRLELCVSMDEGGVTPSLGKIKNVIGAVDIPVYVMLRPHGNSFHYTEEDFSVMLDDLRVIQLFGAKGVVFGGLTFENRIDHIILKDMLPHCEGLGVTFHRAFDEAEDQLEALKQIAKHQPITRILTAGGPGKAPDQIEQIEKLLRATEDYPFELLIGSGVTPANAQQFLDIGAKELHVGSAVRFNNSFHKPINIELIRDMKETMEAHFNQ</sequence>
<dbReference type="SUPFAM" id="SSF110395">
    <property type="entry name" value="CutC-like"/>
    <property type="match status" value="1"/>
</dbReference>
<dbReference type="AlphaFoldDB" id="A0A8B4QA92"/>
<reference evidence="4 6" key="2">
    <citation type="submission" date="2019-03" db="EMBL/GenBank/DDBJ databases">
        <title>Genomic Encyclopedia of Type Strains, Phase IV (KMG-IV): sequencing the most valuable type-strain genomes for metagenomic binning, comparative biology and taxonomic classification.</title>
        <authorList>
            <person name="Goeker M."/>
        </authorList>
    </citation>
    <scope>NUCLEOTIDE SEQUENCE [LARGE SCALE GENOMIC DNA]</scope>
    <source>
        <strain evidence="4 6">DSM 20580</strain>
    </source>
</reference>
<dbReference type="EMBL" id="SNZG01000033">
    <property type="protein sequence ID" value="TDR34983.1"/>
    <property type="molecule type" value="Genomic_DNA"/>
</dbReference>
<evidence type="ECO:0000256" key="1">
    <source>
        <dbReference type="ARBA" id="ARBA00007768"/>
    </source>
</evidence>
<dbReference type="HAMAP" id="MF_00795">
    <property type="entry name" value="CutC"/>
    <property type="match status" value="1"/>
</dbReference>
<comment type="caution">
    <text evidence="3">The sequence shown here is derived from an EMBL/GenBank/DDBJ whole genome shotgun (WGS) entry which is preliminary data.</text>
</comment>